<evidence type="ECO:0000313" key="3">
    <source>
        <dbReference type="Proteomes" id="UP000183997"/>
    </source>
</evidence>
<proteinExistence type="predicted"/>
<protein>
    <submittedName>
        <fullName evidence="2">Methyltransferase domain-containing protein</fullName>
    </submittedName>
</protein>
<dbReference type="InterPro" id="IPR013216">
    <property type="entry name" value="Methyltransf_11"/>
</dbReference>
<dbReference type="SUPFAM" id="SSF53335">
    <property type="entry name" value="S-adenosyl-L-methionine-dependent methyltransferases"/>
    <property type="match status" value="1"/>
</dbReference>
<dbReference type="Pfam" id="PF08241">
    <property type="entry name" value="Methyltransf_11"/>
    <property type="match status" value="1"/>
</dbReference>
<dbReference type="GO" id="GO:0032259">
    <property type="term" value="P:methylation"/>
    <property type="evidence" value="ECO:0007669"/>
    <property type="project" value="UniProtKB-KW"/>
</dbReference>
<reference evidence="3" key="1">
    <citation type="submission" date="2016-11" db="EMBL/GenBank/DDBJ databases">
        <authorList>
            <person name="Varghese N."/>
            <person name="Submissions S."/>
        </authorList>
    </citation>
    <scope>NUCLEOTIDE SEQUENCE [LARGE SCALE GENOMIC DNA]</scope>
    <source>
        <strain evidence="3">DSM 10349</strain>
    </source>
</reference>
<dbReference type="RefSeq" id="WP_072913559.1">
    <property type="nucleotide sequence ID" value="NZ_FRAR01000014.1"/>
</dbReference>
<sequence length="247" mass="28524">MEDIIYLNMVEMERNHWWYKGRREIIGKITRSYMTSPVKILDAGCGAGGTMEYMSRYGSPIGVDISQKMVEHCRKMGMSAYRTSVSELPFPDQEFDLVFCLDVLEHIPDEKQALAELIRVVRPGGIMVFTVPAFTWLWGHHDVLNNHCRRYNVGELQGLLTDCNLSIERVTYFNFFLLPPIWVVRRLGRKVTALMPKTDFQLGSRSLNNFFYSFLKLEKLLLRYMNFPVGVSQAVIARKKDSLRPGG</sequence>
<keyword evidence="2" id="KW-0489">Methyltransferase</keyword>
<dbReference type="EMBL" id="FRAR01000014">
    <property type="protein sequence ID" value="SHK46042.1"/>
    <property type="molecule type" value="Genomic_DNA"/>
</dbReference>
<organism evidence="2 3">
    <name type="scientific">Desulforamulus aeronauticus DSM 10349</name>
    <dbReference type="NCBI Taxonomy" id="1121421"/>
    <lineage>
        <taxon>Bacteria</taxon>
        <taxon>Bacillati</taxon>
        <taxon>Bacillota</taxon>
        <taxon>Clostridia</taxon>
        <taxon>Eubacteriales</taxon>
        <taxon>Peptococcaceae</taxon>
        <taxon>Desulforamulus</taxon>
    </lineage>
</organism>
<dbReference type="STRING" id="1121421.SAMN02745123_01913"/>
<dbReference type="PANTHER" id="PTHR43861">
    <property type="entry name" value="TRANS-ACONITATE 2-METHYLTRANSFERASE-RELATED"/>
    <property type="match status" value="1"/>
</dbReference>
<accession>A0A1M6SMT6</accession>
<evidence type="ECO:0000313" key="2">
    <source>
        <dbReference type="EMBL" id="SHK46042.1"/>
    </source>
</evidence>
<feature type="domain" description="Methyltransferase type 11" evidence="1">
    <location>
        <begin position="41"/>
        <end position="129"/>
    </location>
</feature>
<dbReference type="Gene3D" id="3.40.50.150">
    <property type="entry name" value="Vaccinia Virus protein VP39"/>
    <property type="match status" value="1"/>
</dbReference>
<gene>
    <name evidence="2" type="ORF">SAMN02745123_01913</name>
</gene>
<evidence type="ECO:0000259" key="1">
    <source>
        <dbReference type="Pfam" id="PF08241"/>
    </source>
</evidence>
<dbReference type="AlphaFoldDB" id="A0A1M6SMT6"/>
<dbReference type="GO" id="GO:0008757">
    <property type="term" value="F:S-adenosylmethionine-dependent methyltransferase activity"/>
    <property type="evidence" value="ECO:0007669"/>
    <property type="project" value="InterPro"/>
</dbReference>
<name>A0A1M6SMT6_9FIRM</name>
<dbReference type="CDD" id="cd02440">
    <property type="entry name" value="AdoMet_MTases"/>
    <property type="match status" value="1"/>
</dbReference>
<dbReference type="InterPro" id="IPR029063">
    <property type="entry name" value="SAM-dependent_MTases_sf"/>
</dbReference>
<keyword evidence="2" id="KW-0808">Transferase</keyword>
<keyword evidence="3" id="KW-1185">Reference proteome</keyword>
<dbReference type="Proteomes" id="UP000183997">
    <property type="component" value="Unassembled WGS sequence"/>
</dbReference>
<dbReference type="OrthoDB" id="9757640at2"/>